<dbReference type="EMBL" id="JAVHJL010000008">
    <property type="protein sequence ID" value="KAK6498748.1"/>
    <property type="molecule type" value="Genomic_DNA"/>
</dbReference>
<accession>A0AAV9VZW6</accession>
<dbReference type="SUPFAM" id="SSF81383">
    <property type="entry name" value="F-box domain"/>
    <property type="match status" value="1"/>
</dbReference>
<dbReference type="Proteomes" id="UP001370758">
    <property type="component" value="Unassembled WGS sequence"/>
</dbReference>
<dbReference type="CDD" id="cd09917">
    <property type="entry name" value="F-box_SF"/>
    <property type="match status" value="1"/>
</dbReference>
<dbReference type="Pfam" id="PF12937">
    <property type="entry name" value="F-box-like"/>
    <property type="match status" value="1"/>
</dbReference>
<dbReference type="PROSITE" id="PS50181">
    <property type="entry name" value="FBOX"/>
    <property type="match status" value="1"/>
</dbReference>
<evidence type="ECO:0000313" key="2">
    <source>
        <dbReference type="EMBL" id="KAK6498748.1"/>
    </source>
</evidence>
<organism evidence="2 3">
    <name type="scientific">Arthrobotrys musiformis</name>
    <dbReference type="NCBI Taxonomy" id="47236"/>
    <lineage>
        <taxon>Eukaryota</taxon>
        <taxon>Fungi</taxon>
        <taxon>Dikarya</taxon>
        <taxon>Ascomycota</taxon>
        <taxon>Pezizomycotina</taxon>
        <taxon>Orbiliomycetes</taxon>
        <taxon>Orbiliales</taxon>
        <taxon>Orbiliaceae</taxon>
        <taxon>Arthrobotrys</taxon>
    </lineage>
</organism>
<dbReference type="AlphaFoldDB" id="A0AAV9VZW6"/>
<keyword evidence="3" id="KW-1185">Reference proteome</keyword>
<feature type="domain" description="F-box" evidence="1">
    <location>
        <begin position="1"/>
        <end position="44"/>
    </location>
</feature>
<comment type="caution">
    <text evidence="2">The sequence shown here is derived from an EMBL/GenBank/DDBJ whole genome shotgun (WGS) entry which is preliminary data.</text>
</comment>
<dbReference type="InterPro" id="IPR036047">
    <property type="entry name" value="F-box-like_dom_sf"/>
</dbReference>
<name>A0AAV9VZW6_9PEZI</name>
<gene>
    <name evidence="2" type="ORF">TWF481_011322</name>
</gene>
<dbReference type="InterPro" id="IPR001810">
    <property type="entry name" value="F-box_dom"/>
</dbReference>
<evidence type="ECO:0000259" key="1">
    <source>
        <dbReference type="PROSITE" id="PS50181"/>
    </source>
</evidence>
<sequence>MDQLPAEVLRQIATYLPYDSVHSLSLVSRRVRLACHDWQVYKAIIDGRNHRTLGNLYGSDGLLKWTRNPIASSTVSPDECALYARADYKCWTISLKEYQYMYPSFVQDFVQWGGVMAARAHPFTQLQFHNYTHLHHLGMFTRSNDLSAADKYIFTFWAAVHLLSFPIPVRADWVEGISPAQGYRREPPFSRSIEDGRLSIYDGWNQLIKKLRPDRRWYRDTLEDLVRHDIPERARGISALPFQELCVKSVGLLGYKYRLSRLWYGYSIPPTTRARFDPRSVKPGPLGTEIPFESFMDLPLPFRGGSGVFAGCHLKTMTSMKFLEDGAWMGFKGSGSLQYFDLGIIDVRFKVIGKVIRNSDGHDEILDGSMPTIDPEYDHASYLLDGQTGVESLVLQGLGSDSNGEIHFYGSIFPASGRITLTTKDENGRMIYWLAFMTPFGIFGKQAADGGVLVNTDAVYLWLWKEDWYGS</sequence>
<protein>
    <recommendedName>
        <fullName evidence="1">F-box domain-containing protein</fullName>
    </recommendedName>
</protein>
<evidence type="ECO:0000313" key="3">
    <source>
        <dbReference type="Proteomes" id="UP001370758"/>
    </source>
</evidence>
<proteinExistence type="predicted"/>
<reference evidence="2 3" key="1">
    <citation type="submission" date="2023-08" db="EMBL/GenBank/DDBJ databases">
        <authorList>
            <person name="Palmer J.M."/>
        </authorList>
    </citation>
    <scope>NUCLEOTIDE SEQUENCE [LARGE SCALE GENOMIC DNA]</scope>
    <source>
        <strain evidence="2 3">TWF481</strain>
    </source>
</reference>